<organism evidence="2 3">
    <name type="scientific">Clavibacter tessellarius</name>
    <dbReference type="NCBI Taxonomy" id="31965"/>
    <lineage>
        <taxon>Bacteria</taxon>
        <taxon>Bacillati</taxon>
        <taxon>Actinomycetota</taxon>
        <taxon>Actinomycetes</taxon>
        <taxon>Micrococcales</taxon>
        <taxon>Microbacteriaceae</taxon>
        <taxon>Clavibacter</taxon>
    </lineage>
</organism>
<evidence type="ECO:0000313" key="3">
    <source>
        <dbReference type="Proteomes" id="UP000076218"/>
    </source>
</evidence>
<dbReference type="EMBL" id="LQXA01000030">
    <property type="protein sequence ID" value="KZC95136.1"/>
    <property type="molecule type" value="Genomic_DNA"/>
</dbReference>
<feature type="signal peptide" evidence="1">
    <location>
        <begin position="1"/>
        <end position="34"/>
    </location>
</feature>
<gene>
    <name evidence="2" type="ORF">AWH51_10195</name>
</gene>
<name>A0A154V192_9MICO</name>
<evidence type="ECO:0000313" key="2">
    <source>
        <dbReference type="EMBL" id="KZC95136.1"/>
    </source>
</evidence>
<proteinExistence type="predicted"/>
<keyword evidence="1" id="KW-0732">Signal</keyword>
<protein>
    <recommendedName>
        <fullName evidence="4">Secreted protein</fullName>
    </recommendedName>
</protein>
<reference evidence="2 3" key="1">
    <citation type="submission" date="2016-01" db="EMBL/GenBank/DDBJ databases">
        <title>Draft genome sequence of Clavibacter michiganensis subsp. tessellarius DOAB 609.</title>
        <authorList>
            <person name="Tambong J.T."/>
        </authorList>
    </citation>
    <scope>NUCLEOTIDE SEQUENCE [LARGE SCALE GENOMIC DNA]</scope>
    <source>
        <strain evidence="2 3">DOAB 609</strain>
    </source>
</reference>
<sequence>MILVRSGNMKMHQKILAAAMVTAAMIGPVSGAQAATRASTGTPPGLGDEKLSATTIALCNAGFGDVSVQSWDVTAGHLDMFCGDKDDDDTWVSGYNHIRDRHQGDWQAIVDSAGGGGNWDDLMMFMTDQSIRADDPEPEGDSKLCYSTSIEIHDEDGALLSVYNPTVIVSANTRKVITSYPTIVPDCAGVRD</sequence>
<evidence type="ECO:0000256" key="1">
    <source>
        <dbReference type="SAM" id="SignalP"/>
    </source>
</evidence>
<dbReference type="AlphaFoldDB" id="A0A154V192"/>
<accession>A0A154V192</accession>
<dbReference type="STRING" id="31965.AWH51_10195"/>
<feature type="chain" id="PRO_5007601428" description="Secreted protein" evidence="1">
    <location>
        <begin position="35"/>
        <end position="192"/>
    </location>
</feature>
<comment type="caution">
    <text evidence="2">The sequence shown here is derived from an EMBL/GenBank/DDBJ whole genome shotgun (WGS) entry which is preliminary data.</text>
</comment>
<dbReference type="Proteomes" id="UP000076218">
    <property type="component" value="Unassembled WGS sequence"/>
</dbReference>
<evidence type="ECO:0008006" key="4">
    <source>
        <dbReference type="Google" id="ProtNLM"/>
    </source>
</evidence>